<dbReference type="AlphaFoldDB" id="A0A1Y5HY76"/>
<feature type="compositionally biased region" description="Basic and acidic residues" evidence="4">
    <location>
        <begin position="173"/>
        <end position="182"/>
    </location>
</feature>
<dbReference type="HAMAP" id="MF_01326_B">
    <property type="entry name" value="Ribosomal_uL24_B"/>
    <property type="match status" value="1"/>
</dbReference>
<evidence type="ECO:0000256" key="4">
    <source>
        <dbReference type="SAM" id="MobiDB-lite"/>
    </source>
</evidence>
<dbReference type="GO" id="GO:1990904">
    <property type="term" value="C:ribonucleoprotein complex"/>
    <property type="evidence" value="ECO:0007669"/>
    <property type="project" value="UniProtKB-KW"/>
</dbReference>
<sequence>MSSAFRKSARKVKKLLRNAIAPTSWNLHAGDRVVVRAGRDKGQTGTIARVDREHTRVWVTGTNLVKRHVRGRDGRPGEIVGVEAPLHYSNVAIADPETGAAVRVCRMFLDDGTKVRVTRGARASGSVVPIPGGKGRGVRASGVGPADAKISEARRETRSGSGLLDVLRGRSGGGEDGRGRLL</sequence>
<reference evidence="6" key="1">
    <citation type="submission" date="2017-04" db="EMBL/GenBank/DDBJ databases">
        <title>Population genomics of picophytoplankton unveils novel chromosome hypervariability.</title>
        <authorList>
            <consortium name="DOE Joint Genome Institute"/>
            <person name="Blanc-Mathieu R."/>
            <person name="Krasovec M."/>
            <person name="Hebrard M."/>
            <person name="Yau S."/>
            <person name="Desgranges E."/>
            <person name="Martin J."/>
            <person name="Schackwitz W."/>
            <person name="Kuo A."/>
            <person name="Salin G."/>
            <person name="Donnadieu C."/>
            <person name="Desdevises Y."/>
            <person name="Sanchez-Ferandin S."/>
            <person name="Moreau H."/>
            <person name="Rivals E."/>
            <person name="Grigoriev I.V."/>
            <person name="Grimsley N."/>
            <person name="Eyre-Walker A."/>
            <person name="Piganeau G."/>
        </authorList>
    </citation>
    <scope>NUCLEOTIDE SEQUENCE [LARGE SCALE GENOMIC DNA]</scope>
    <source>
        <strain evidence="6">RCC 1115</strain>
    </source>
</reference>
<feature type="domain" description="KOW" evidence="5">
    <location>
        <begin position="26"/>
        <end position="53"/>
    </location>
</feature>
<keyword evidence="3" id="KW-0687">Ribonucleoprotein</keyword>
<feature type="compositionally biased region" description="Basic and acidic residues" evidence="4">
    <location>
        <begin position="149"/>
        <end position="158"/>
    </location>
</feature>
<gene>
    <name evidence="6" type="ORF">BE221DRAFT_105089</name>
</gene>
<dbReference type="InterPro" id="IPR008991">
    <property type="entry name" value="Translation_prot_SH3-like_sf"/>
</dbReference>
<name>A0A1Y5HY76_OSTTA</name>
<evidence type="ECO:0000259" key="5">
    <source>
        <dbReference type="SMART" id="SM00739"/>
    </source>
</evidence>
<protein>
    <submittedName>
        <fullName evidence="6">Putative mitochondrial ribosomal protein L24</fullName>
    </submittedName>
</protein>
<dbReference type="GO" id="GO:0006412">
    <property type="term" value="P:translation"/>
    <property type="evidence" value="ECO:0007669"/>
    <property type="project" value="InterPro"/>
</dbReference>
<dbReference type="Proteomes" id="UP000195557">
    <property type="component" value="Unassembled WGS sequence"/>
</dbReference>
<dbReference type="NCBIfam" id="TIGR01079">
    <property type="entry name" value="rplX_bact"/>
    <property type="match status" value="1"/>
</dbReference>
<dbReference type="SUPFAM" id="SSF50104">
    <property type="entry name" value="Translation proteins SH3-like domain"/>
    <property type="match status" value="1"/>
</dbReference>
<dbReference type="Gene3D" id="2.30.30.30">
    <property type="match status" value="1"/>
</dbReference>
<dbReference type="EMBL" id="KZ155839">
    <property type="protein sequence ID" value="OUS42236.1"/>
    <property type="molecule type" value="Genomic_DNA"/>
</dbReference>
<dbReference type="PANTHER" id="PTHR12903">
    <property type="entry name" value="MITOCHONDRIAL RIBOSOMAL PROTEIN L24"/>
    <property type="match status" value="1"/>
</dbReference>
<dbReference type="SMART" id="SM00739">
    <property type="entry name" value="KOW"/>
    <property type="match status" value="1"/>
</dbReference>
<dbReference type="Pfam" id="PF17136">
    <property type="entry name" value="ribosomal_L24"/>
    <property type="match status" value="1"/>
</dbReference>
<comment type="similarity">
    <text evidence="1">Belongs to the universal ribosomal protein uL24 family.</text>
</comment>
<proteinExistence type="inferred from homology"/>
<keyword evidence="2 6" id="KW-0689">Ribosomal protein</keyword>
<evidence type="ECO:0000256" key="1">
    <source>
        <dbReference type="ARBA" id="ARBA00010618"/>
    </source>
</evidence>
<dbReference type="CDD" id="cd06089">
    <property type="entry name" value="KOW_RPL26"/>
    <property type="match status" value="1"/>
</dbReference>
<evidence type="ECO:0000256" key="3">
    <source>
        <dbReference type="ARBA" id="ARBA00023274"/>
    </source>
</evidence>
<feature type="region of interest" description="Disordered" evidence="4">
    <location>
        <begin position="130"/>
        <end position="182"/>
    </location>
</feature>
<accession>A0A1Y5HY76</accession>
<dbReference type="GO" id="GO:0003723">
    <property type="term" value="F:RNA binding"/>
    <property type="evidence" value="ECO:0007669"/>
    <property type="project" value="InterPro"/>
</dbReference>
<dbReference type="GO" id="GO:0005840">
    <property type="term" value="C:ribosome"/>
    <property type="evidence" value="ECO:0007669"/>
    <property type="project" value="UniProtKB-KW"/>
</dbReference>
<evidence type="ECO:0000256" key="2">
    <source>
        <dbReference type="ARBA" id="ARBA00022980"/>
    </source>
</evidence>
<dbReference type="InterPro" id="IPR014722">
    <property type="entry name" value="Rib_uL2_dom2"/>
</dbReference>
<dbReference type="eggNOG" id="KOG1708">
    <property type="taxonomic scope" value="Eukaryota"/>
</dbReference>
<dbReference type="InterPro" id="IPR057264">
    <property type="entry name" value="Ribosomal_uL24_C"/>
</dbReference>
<dbReference type="InterPro" id="IPR003256">
    <property type="entry name" value="Ribosomal_uL24"/>
</dbReference>
<dbReference type="InterPro" id="IPR041988">
    <property type="entry name" value="Ribosomal_uL24_KOW"/>
</dbReference>
<evidence type="ECO:0000313" key="6">
    <source>
        <dbReference type="EMBL" id="OUS42236.1"/>
    </source>
</evidence>
<organism evidence="6">
    <name type="scientific">Ostreococcus tauri</name>
    <name type="common">Marine green alga</name>
    <dbReference type="NCBI Taxonomy" id="70448"/>
    <lineage>
        <taxon>Eukaryota</taxon>
        <taxon>Viridiplantae</taxon>
        <taxon>Chlorophyta</taxon>
        <taxon>Mamiellophyceae</taxon>
        <taxon>Mamiellales</taxon>
        <taxon>Bathycoccaceae</taxon>
        <taxon>Ostreococcus</taxon>
    </lineage>
</organism>
<dbReference type="InterPro" id="IPR005824">
    <property type="entry name" value="KOW"/>
</dbReference>
<dbReference type="GO" id="GO:0003735">
    <property type="term" value="F:structural constituent of ribosome"/>
    <property type="evidence" value="ECO:0007669"/>
    <property type="project" value="InterPro"/>
</dbReference>
<dbReference type="Pfam" id="PF00467">
    <property type="entry name" value="KOW"/>
    <property type="match status" value="1"/>
</dbReference>